<gene>
    <name evidence="2" type="ORF">PaecuDRAFT_1246</name>
</gene>
<accession>E0I6H4</accession>
<evidence type="ECO:0000259" key="1">
    <source>
        <dbReference type="Pfam" id="PF12760"/>
    </source>
</evidence>
<organism evidence="2 3">
    <name type="scientific">Paenibacillus curdlanolyticus YK9</name>
    <dbReference type="NCBI Taxonomy" id="717606"/>
    <lineage>
        <taxon>Bacteria</taxon>
        <taxon>Bacillati</taxon>
        <taxon>Bacillota</taxon>
        <taxon>Bacilli</taxon>
        <taxon>Bacillales</taxon>
        <taxon>Paenibacillaceae</taxon>
        <taxon>Paenibacillus</taxon>
    </lineage>
</organism>
<evidence type="ECO:0000313" key="2">
    <source>
        <dbReference type="EMBL" id="EFM11640.1"/>
    </source>
</evidence>
<dbReference type="STRING" id="717606.PaecuDRAFT_1246"/>
<evidence type="ECO:0000313" key="3">
    <source>
        <dbReference type="Proteomes" id="UP000005387"/>
    </source>
</evidence>
<dbReference type="eggNOG" id="COG3677">
    <property type="taxonomic scope" value="Bacteria"/>
</dbReference>
<dbReference type="AlphaFoldDB" id="E0I6H4"/>
<dbReference type="Proteomes" id="UP000005387">
    <property type="component" value="Unassembled WGS sequence"/>
</dbReference>
<dbReference type="InterPro" id="IPR024442">
    <property type="entry name" value="Transposase_Zn_ribbon"/>
</dbReference>
<dbReference type="OrthoDB" id="9769409at2"/>
<proteinExistence type="predicted"/>
<sequence>MSTYINDFMSQFQDEAACRQYMFQLRWPNGFCCTRCGHDSASYITTRDLYECVLCKAQISITSNTLLHRTKLPMSYWLFVFYWFTTEQNCSARKLSGLLSIHYRTALRMMHIVREAMRDWNGTATGLLSAPASEEPSSPMTVVHRAVKRLGARARKHMVSKYRRIRYWQRYVDEFIFRKQAGVSSFETVEPMLHRAVSFSSA</sequence>
<reference evidence="2 3" key="1">
    <citation type="submission" date="2010-07" db="EMBL/GenBank/DDBJ databases">
        <title>The draft genome of Paenibacillus curdlanolyticus YK9.</title>
        <authorList>
            <consortium name="US DOE Joint Genome Institute (JGI-PGF)"/>
            <person name="Lucas S."/>
            <person name="Copeland A."/>
            <person name="Lapidus A."/>
            <person name="Cheng J.-F."/>
            <person name="Bruce D."/>
            <person name="Goodwin L."/>
            <person name="Pitluck S."/>
            <person name="Land M.L."/>
            <person name="Hauser L."/>
            <person name="Chang Y.-J."/>
            <person name="Jeffries C."/>
            <person name="Anderson I.J."/>
            <person name="Johnson E."/>
            <person name="Loganathan U."/>
            <person name="Mulhopadhyay B."/>
            <person name="Kyrpides N."/>
            <person name="Woyke T.J."/>
        </authorList>
    </citation>
    <scope>NUCLEOTIDE SEQUENCE [LARGE SCALE GENOMIC DNA]</scope>
    <source>
        <strain evidence="2 3">YK9</strain>
    </source>
</reference>
<name>E0I6H4_9BACL</name>
<dbReference type="Pfam" id="PF12760">
    <property type="entry name" value="Zn_ribbon_IS1595"/>
    <property type="match status" value="1"/>
</dbReference>
<feature type="domain" description="Transposase zinc-ribbon" evidence="1">
    <location>
        <begin position="14"/>
        <end position="58"/>
    </location>
</feature>
<protein>
    <recommendedName>
        <fullName evidence="1">Transposase zinc-ribbon domain-containing protein</fullName>
    </recommendedName>
</protein>
<keyword evidence="3" id="KW-1185">Reference proteome</keyword>
<dbReference type="EMBL" id="AEDD01000003">
    <property type="protein sequence ID" value="EFM11640.1"/>
    <property type="molecule type" value="Genomic_DNA"/>
</dbReference>